<dbReference type="RefSeq" id="YP_009255288.1">
    <property type="nucleotide sequence ID" value="NC_030240.1"/>
</dbReference>
<evidence type="ECO:0000256" key="1">
    <source>
        <dbReference type="SAM" id="Phobius"/>
    </source>
</evidence>
<keyword evidence="1" id="KW-1133">Transmembrane helix</keyword>
<feature type="transmembrane region" description="Helical" evidence="1">
    <location>
        <begin position="48"/>
        <end position="66"/>
    </location>
</feature>
<dbReference type="Proteomes" id="UP000203996">
    <property type="component" value="Segment"/>
</dbReference>
<proteinExistence type="predicted"/>
<evidence type="ECO:0000313" key="2">
    <source>
        <dbReference type="EMBL" id="ANF29679.1"/>
    </source>
</evidence>
<evidence type="ECO:0000313" key="3">
    <source>
        <dbReference type="Proteomes" id="UP000203996"/>
    </source>
</evidence>
<sequence>MNNSSMLPVMLSYISTDKIPQINLLLFNSFYVFLIVFLIELMCKHIVWQFYVGTVAYNVLCFIAATRRYMCAAAIKHKNNTIIHA</sequence>
<name>A0A172WZA3_9ABAC</name>
<keyword evidence="1" id="KW-0812">Transmembrane</keyword>
<feature type="transmembrane region" description="Helical" evidence="1">
    <location>
        <begin position="21"/>
        <end position="42"/>
    </location>
</feature>
<keyword evidence="3" id="KW-1185">Reference proteome</keyword>
<keyword evidence="1" id="KW-0472">Membrane</keyword>
<organism evidence="2 3">
    <name type="scientific">Catopsilia pomona nucleopolyhedrovirus</name>
    <dbReference type="NCBI Taxonomy" id="1850906"/>
    <lineage>
        <taxon>Viruses</taxon>
        <taxon>Viruses incertae sedis</taxon>
        <taxon>Naldaviricetes</taxon>
        <taxon>Lefavirales</taxon>
        <taxon>Baculoviridae</taxon>
        <taxon>Alphabaculovirus</taxon>
        <taxon>Alphabaculovirus capomonae</taxon>
    </lineage>
</organism>
<accession>A0A172WZA3</accession>
<protein>
    <submittedName>
        <fullName evidence="2">ORF-31</fullName>
    </submittedName>
</protein>
<dbReference type="KEGG" id="vg:27924255"/>
<dbReference type="EMBL" id="KU565883">
    <property type="protein sequence ID" value="ANF29679.1"/>
    <property type="molecule type" value="Genomic_DNA"/>
</dbReference>
<gene>
    <name evidence="2" type="ORF">CapoNPV_031</name>
</gene>
<reference evidence="2 3" key="1">
    <citation type="journal article" date="2016" name="PLoS ONE">
        <title>Genome Sequencing and Analysis of Catopsilia pomona nucleopolyhedrovirus: A Distinct Species in Group I Alphabaculovirus.</title>
        <authorList>
            <person name="Wang J."/>
            <person name="Zhu Z."/>
            <person name="Zhang L."/>
            <person name="Hou D."/>
            <person name="Wang M."/>
            <person name="Arif B."/>
            <person name="Kou Z."/>
            <person name="Wang H."/>
            <person name="Deng F."/>
            <person name="Hu Z."/>
        </authorList>
    </citation>
    <scope>NUCLEOTIDE SEQUENCE [LARGE SCALE GENOMIC DNA]</scope>
    <source>
        <strain evidence="2">416</strain>
    </source>
</reference>
<dbReference type="GeneID" id="27924255"/>